<proteinExistence type="predicted"/>
<gene>
    <name evidence="1" type="ORF">pEMA120_p62</name>
</gene>
<keyword evidence="1" id="KW-0614">Plasmid</keyword>
<reference evidence="1" key="1">
    <citation type="journal article" date="2017" name="Front. Microbiol.">
        <title>Identification of Novel Conjugative Plasmids with Multiple Copies of fosB that Confer High-Level Fosfomycin Resistance to Vancomycin-Resistant Enterococci.</title>
        <authorList>
            <person name="Sun L."/>
            <person name="Zhang P."/>
            <person name="Qu T."/>
            <person name="Chen Y."/>
            <person name="Hua X."/>
            <person name="Shi K."/>
            <person name="Yu Y."/>
        </authorList>
    </citation>
    <scope>NUCLEOTIDE SEQUENCE</scope>
    <source>
        <strain evidence="1">A120</strain>
        <plasmid evidence="1">pEMA120</plasmid>
    </source>
</reference>
<name>A0A286KC30_ENTFC</name>
<dbReference type="EMBL" id="KX853854">
    <property type="protein sequence ID" value="APB62473.1"/>
    <property type="molecule type" value="Genomic_DNA"/>
</dbReference>
<evidence type="ECO:0000313" key="1">
    <source>
        <dbReference type="EMBL" id="APB62473.1"/>
    </source>
</evidence>
<geneLocation type="plasmid" evidence="1">
    <name>pEMA120</name>
</geneLocation>
<protein>
    <submittedName>
        <fullName evidence="1">Uncharacterized protein</fullName>
    </submittedName>
</protein>
<organism evidence="1">
    <name type="scientific">Enterococcus faecium</name>
    <name type="common">Streptococcus faecium</name>
    <dbReference type="NCBI Taxonomy" id="1352"/>
    <lineage>
        <taxon>Bacteria</taxon>
        <taxon>Bacillati</taxon>
        <taxon>Bacillota</taxon>
        <taxon>Bacilli</taxon>
        <taxon>Lactobacillales</taxon>
        <taxon>Enterococcaceae</taxon>
        <taxon>Enterococcus</taxon>
    </lineage>
</organism>
<accession>A0A286KC30</accession>
<sequence>MVKLLSKLSYRKRLSNTSENEKTRIVDSRPFRVWIKKEKRKR</sequence>
<dbReference type="AlphaFoldDB" id="A0A286KC30"/>